<organism evidence="1 2">
    <name type="scientific">Dendryphion nanum</name>
    <dbReference type="NCBI Taxonomy" id="256645"/>
    <lineage>
        <taxon>Eukaryota</taxon>
        <taxon>Fungi</taxon>
        <taxon>Dikarya</taxon>
        <taxon>Ascomycota</taxon>
        <taxon>Pezizomycotina</taxon>
        <taxon>Dothideomycetes</taxon>
        <taxon>Pleosporomycetidae</taxon>
        <taxon>Pleosporales</taxon>
        <taxon>Torulaceae</taxon>
        <taxon>Dendryphion</taxon>
    </lineage>
</organism>
<evidence type="ECO:0000313" key="1">
    <source>
        <dbReference type="EMBL" id="KAH7109477.1"/>
    </source>
</evidence>
<sequence>MDKAPHELIRNIVRLIKPTKGLERLFPYATISKLFQEAVEEITFQSLALTTQDLAVFRSIFQGKNIVRRNFLKLLSLQFELPKLRHGACLLKFTPNRETDSATISEGIQVIFQILSVADSQLERVAPLKLHFMKAYRQNECTHHHWTSQVDVKSTRAQYGFYKVLIGTELPSIGNIHEFSFQGNRFKGLDYVALANTASKLPDLRSLYLSLHDFYEWGTDNRIKQRTGFSDGITKIRGQSLEEINIIVSHDIQKNDCVQAHDLVLDADPFRKSFWHISQFKQLSRLRITGPMVITSDLFTLPTYLEEGIVFPALKHFVLHISPETADGKWFFLKNEEKERDALNDPRWKEYFHELELEDSESSSSDYIDTEELDGSMLVFGESATRLRRVNPCRCKSELNPETATPFLGNAAKLLGSLPGIQTYIIRITGDHNERKKWKPMKQPWIRGRDFEVQYLRRGNSWDSDGMHYDQPSALKEDLTVDRLYWRFAESMPQDDVQQYWYQAVGRDCQIWRLRQKWRSLYCFDEEISQC</sequence>
<name>A0A9P9CYY7_9PLEO</name>
<protein>
    <submittedName>
        <fullName evidence="1">Uncharacterized protein</fullName>
    </submittedName>
</protein>
<dbReference type="EMBL" id="JAGMWT010000032">
    <property type="protein sequence ID" value="KAH7109477.1"/>
    <property type="molecule type" value="Genomic_DNA"/>
</dbReference>
<dbReference type="OrthoDB" id="3798941at2759"/>
<gene>
    <name evidence="1" type="ORF">B0J11DRAFT_573740</name>
</gene>
<dbReference type="Proteomes" id="UP000700596">
    <property type="component" value="Unassembled WGS sequence"/>
</dbReference>
<reference evidence="1" key="1">
    <citation type="journal article" date="2021" name="Nat. Commun.">
        <title>Genetic determinants of endophytism in the Arabidopsis root mycobiome.</title>
        <authorList>
            <person name="Mesny F."/>
            <person name="Miyauchi S."/>
            <person name="Thiergart T."/>
            <person name="Pickel B."/>
            <person name="Atanasova L."/>
            <person name="Karlsson M."/>
            <person name="Huettel B."/>
            <person name="Barry K.W."/>
            <person name="Haridas S."/>
            <person name="Chen C."/>
            <person name="Bauer D."/>
            <person name="Andreopoulos W."/>
            <person name="Pangilinan J."/>
            <person name="LaButti K."/>
            <person name="Riley R."/>
            <person name="Lipzen A."/>
            <person name="Clum A."/>
            <person name="Drula E."/>
            <person name="Henrissat B."/>
            <person name="Kohler A."/>
            <person name="Grigoriev I.V."/>
            <person name="Martin F.M."/>
            <person name="Hacquard S."/>
        </authorList>
    </citation>
    <scope>NUCLEOTIDE SEQUENCE</scope>
    <source>
        <strain evidence="1">MPI-CAGE-CH-0243</strain>
    </source>
</reference>
<proteinExistence type="predicted"/>
<comment type="caution">
    <text evidence="1">The sequence shown here is derived from an EMBL/GenBank/DDBJ whole genome shotgun (WGS) entry which is preliminary data.</text>
</comment>
<evidence type="ECO:0000313" key="2">
    <source>
        <dbReference type="Proteomes" id="UP000700596"/>
    </source>
</evidence>
<keyword evidence="2" id="KW-1185">Reference proteome</keyword>
<accession>A0A9P9CYY7</accession>
<dbReference type="AlphaFoldDB" id="A0A9P9CYY7"/>